<evidence type="ECO:0000256" key="2">
    <source>
        <dbReference type="ARBA" id="ARBA00022840"/>
    </source>
</evidence>
<keyword evidence="2" id="KW-0067">ATP-binding</keyword>
<proteinExistence type="predicted"/>
<dbReference type="InterPro" id="IPR027417">
    <property type="entry name" value="P-loop_NTPase"/>
</dbReference>
<dbReference type="Gene3D" id="3.40.50.300">
    <property type="entry name" value="P-loop containing nucleotide triphosphate hydrolases"/>
    <property type="match status" value="1"/>
</dbReference>
<keyword evidence="3" id="KW-1133">Transmembrane helix</keyword>
<dbReference type="PANTHER" id="PTHR23077">
    <property type="entry name" value="AAA-FAMILY ATPASE"/>
    <property type="match status" value="1"/>
</dbReference>
<protein>
    <submittedName>
        <fullName evidence="5">Calmodulin-interacting 111-like isoform X1</fullName>
    </submittedName>
</protein>
<keyword evidence="6" id="KW-1185">Reference proteome</keyword>
<gene>
    <name evidence="5" type="ORF">OLEA9_A098462</name>
</gene>
<evidence type="ECO:0000256" key="1">
    <source>
        <dbReference type="ARBA" id="ARBA00022741"/>
    </source>
</evidence>
<keyword evidence="3" id="KW-0812">Transmembrane</keyword>
<keyword evidence="3" id="KW-0472">Membrane</keyword>
<dbReference type="SUPFAM" id="SSF52540">
    <property type="entry name" value="P-loop containing nucleoside triphosphate hydrolases"/>
    <property type="match status" value="1"/>
</dbReference>
<dbReference type="GO" id="GO:0005524">
    <property type="term" value="F:ATP binding"/>
    <property type="evidence" value="ECO:0007669"/>
    <property type="project" value="UniProtKB-KW"/>
</dbReference>
<dbReference type="Pfam" id="PF00004">
    <property type="entry name" value="AAA"/>
    <property type="match status" value="1"/>
</dbReference>
<organism evidence="5 6">
    <name type="scientific">Olea europaea subsp. europaea</name>
    <dbReference type="NCBI Taxonomy" id="158383"/>
    <lineage>
        <taxon>Eukaryota</taxon>
        <taxon>Viridiplantae</taxon>
        <taxon>Streptophyta</taxon>
        <taxon>Embryophyta</taxon>
        <taxon>Tracheophyta</taxon>
        <taxon>Spermatophyta</taxon>
        <taxon>Magnoliopsida</taxon>
        <taxon>eudicotyledons</taxon>
        <taxon>Gunneridae</taxon>
        <taxon>Pentapetalae</taxon>
        <taxon>asterids</taxon>
        <taxon>lamiids</taxon>
        <taxon>Lamiales</taxon>
        <taxon>Oleaceae</taxon>
        <taxon>Oleeae</taxon>
        <taxon>Olea</taxon>
    </lineage>
</organism>
<name>A0A8S0UDQ9_OLEEU</name>
<dbReference type="Proteomes" id="UP000594638">
    <property type="component" value="Unassembled WGS sequence"/>
</dbReference>
<dbReference type="InterPro" id="IPR003959">
    <property type="entry name" value="ATPase_AAA_core"/>
</dbReference>
<evidence type="ECO:0000313" key="6">
    <source>
        <dbReference type="Proteomes" id="UP000594638"/>
    </source>
</evidence>
<accession>A0A8S0UDQ9</accession>
<dbReference type="GO" id="GO:0016887">
    <property type="term" value="F:ATP hydrolysis activity"/>
    <property type="evidence" value="ECO:0007669"/>
    <property type="project" value="InterPro"/>
</dbReference>
<dbReference type="AlphaFoldDB" id="A0A8S0UDQ9"/>
<dbReference type="EMBL" id="CACTIH010007663">
    <property type="protein sequence ID" value="CAA3016971.1"/>
    <property type="molecule type" value="Genomic_DNA"/>
</dbReference>
<evidence type="ECO:0000313" key="5">
    <source>
        <dbReference type="EMBL" id="CAA3016971.1"/>
    </source>
</evidence>
<evidence type="ECO:0000256" key="3">
    <source>
        <dbReference type="SAM" id="Phobius"/>
    </source>
</evidence>
<comment type="caution">
    <text evidence="5">The sequence shown here is derived from an EMBL/GenBank/DDBJ whole genome shotgun (WGS) entry which is preliminary data.</text>
</comment>
<feature type="transmembrane region" description="Helical" evidence="3">
    <location>
        <begin position="73"/>
        <end position="97"/>
    </location>
</feature>
<reference evidence="5 6" key="1">
    <citation type="submission" date="2019-12" db="EMBL/GenBank/DDBJ databases">
        <authorList>
            <person name="Alioto T."/>
            <person name="Alioto T."/>
            <person name="Gomez Garrido J."/>
        </authorList>
    </citation>
    <scope>NUCLEOTIDE SEQUENCE [LARGE SCALE GENOMIC DNA]</scope>
</reference>
<dbReference type="PANTHER" id="PTHR23077:SF27">
    <property type="entry name" value="ATPASE FAMILY GENE 2 PROTEIN HOMOLOG A"/>
    <property type="match status" value="1"/>
</dbReference>
<dbReference type="GO" id="GO:0009507">
    <property type="term" value="C:chloroplast"/>
    <property type="evidence" value="ECO:0007669"/>
    <property type="project" value="TreeGrafter"/>
</dbReference>
<keyword evidence="1" id="KW-0547">Nucleotide-binding</keyword>
<sequence length="111" mass="12368">MIFFDEMDGLVTACGEEGDEVSVGDQVITQLLNELDGVRGRVDFTIIAATNRPDKIDPALLRPDYQMKMIARIYSLFVCAGGLVVLMYTLKNLLILLKDILVLKLKKSAMM</sequence>
<feature type="domain" description="ATPase AAA-type core" evidence="4">
    <location>
        <begin position="2"/>
        <end position="64"/>
    </location>
</feature>
<evidence type="ECO:0000259" key="4">
    <source>
        <dbReference type="Pfam" id="PF00004"/>
    </source>
</evidence>
<dbReference type="InterPro" id="IPR050168">
    <property type="entry name" value="AAA_ATPase_domain"/>
</dbReference>
<dbReference type="Gramene" id="OE9A098462T2">
    <property type="protein sequence ID" value="OE9A098462C2"/>
    <property type="gene ID" value="OE9A098462"/>
</dbReference>